<feature type="transmembrane region" description="Helical" evidence="1">
    <location>
        <begin position="62"/>
        <end position="81"/>
    </location>
</feature>
<comment type="caution">
    <text evidence="2">The sequence shown here is derived from an EMBL/GenBank/DDBJ whole genome shotgun (WGS) entry which is preliminary data.</text>
</comment>
<protein>
    <submittedName>
        <fullName evidence="2">Uncharacterized protein</fullName>
    </submittedName>
</protein>
<dbReference type="AlphaFoldDB" id="A0A7W5JWL8"/>
<reference evidence="2 3" key="1">
    <citation type="submission" date="2020-08" db="EMBL/GenBank/DDBJ databases">
        <title>Sequencing the genomes of 1000 actinobacteria strains.</title>
        <authorList>
            <person name="Klenk H.-P."/>
        </authorList>
    </citation>
    <scope>NUCLEOTIDE SEQUENCE [LARGE SCALE GENOMIC DNA]</scope>
    <source>
        <strain evidence="2 3">DSM 11053</strain>
    </source>
</reference>
<dbReference type="RefSeq" id="WP_198423379.1">
    <property type="nucleotide sequence ID" value="NZ_JACHZG010000001.1"/>
</dbReference>
<name>A0A7W5JWL8_9ACTN</name>
<keyword evidence="1" id="KW-0812">Transmembrane</keyword>
<evidence type="ECO:0000313" key="3">
    <source>
        <dbReference type="Proteomes" id="UP000565572"/>
    </source>
</evidence>
<sequence>MTHRLVAAPADLTARPVPWSAAVSAGAAAALVLGGFALLAVVPVVTTVVITSRHHPLRPLRWWAAGFAAVYTSGLVAWAVGPDRAPSLTKDLHPVHAALIVAAGLAYVVRWAIARWSVNRGR</sequence>
<dbReference type="EMBL" id="JACHZG010000001">
    <property type="protein sequence ID" value="MBB3327565.1"/>
    <property type="molecule type" value="Genomic_DNA"/>
</dbReference>
<keyword evidence="3" id="KW-1185">Reference proteome</keyword>
<keyword evidence="1" id="KW-1133">Transmembrane helix</keyword>
<accession>A0A7W5JWL8</accession>
<feature type="transmembrane region" description="Helical" evidence="1">
    <location>
        <begin position="25"/>
        <end position="50"/>
    </location>
</feature>
<keyword evidence="1" id="KW-0472">Membrane</keyword>
<evidence type="ECO:0000313" key="2">
    <source>
        <dbReference type="EMBL" id="MBB3327565.1"/>
    </source>
</evidence>
<feature type="transmembrane region" description="Helical" evidence="1">
    <location>
        <begin position="93"/>
        <end position="113"/>
    </location>
</feature>
<organism evidence="2 3">
    <name type="scientific">Microlunatus antarcticus</name>
    <dbReference type="NCBI Taxonomy" id="53388"/>
    <lineage>
        <taxon>Bacteria</taxon>
        <taxon>Bacillati</taxon>
        <taxon>Actinomycetota</taxon>
        <taxon>Actinomycetes</taxon>
        <taxon>Propionibacteriales</taxon>
        <taxon>Propionibacteriaceae</taxon>
        <taxon>Microlunatus</taxon>
    </lineage>
</organism>
<dbReference type="Proteomes" id="UP000565572">
    <property type="component" value="Unassembled WGS sequence"/>
</dbReference>
<proteinExistence type="predicted"/>
<gene>
    <name evidence="2" type="ORF">FHX39_002509</name>
</gene>
<evidence type="ECO:0000256" key="1">
    <source>
        <dbReference type="SAM" id="Phobius"/>
    </source>
</evidence>